<evidence type="ECO:0000313" key="4">
    <source>
        <dbReference type="EMBL" id="CAL6070596.1"/>
    </source>
</evidence>
<sequence length="114" mass="13605">MQQFQHESWQINCLPMFEYANFEHYAEHSPPSEQGAPLGQLPTHYFKLLVTFIMQQVIFELNSLFYLFTYIQAIFSISHFNYDESGIVINHQAKLKQHFRYEILITTNIERNLS</sequence>
<dbReference type="EMBL" id="CATOUU010000754">
    <property type="protein sequence ID" value="CAI9945935.1"/>
    <property type="molecule type" value="Genomic_DNA"/>
</dbReference>
<organism evidence="2">
    <name type="scientific">Hexamita inflata</name>
    <dbReference type="NCBI Taxonomy" id="28002"/>
    <lineage>
        <taxon>Eukaryota</taxon>
        <taxon>Metamonada</taxon>
        <taxon>Diplomonadida</taxon>
        <taxon>Hexamitidae</taxon>
        <taxon>Hexamitinae</taxon>
        <taxon>Hexamita</taxon>
    </lineage>
</organism>
<dbReference type="AlphaFoldDB" id="A0AA86Q454"/>
<reference evidence="3 5" key="2">
    <citation type="submission" date="2024-07" db="EMBL/GenBank/DDBJ databases">
        <authorList>
            <person name="Akdeniz Z."/>
        </authorList>
    </citation>
    <scope>NUCLEOTIDE SEQUENCE [LARGE SCALE GENOMIC DNA]</scope>
</reference>
<name>A0AA86Q454_9EUKA</name>
<keyword evidence="5" id="KW-1185">Reference proteome</keyword>
<proteinExistence type="predicted"/>
<reference evidence="2" key="1">
    <citation type="submission" date="2023-06" db="EMBL/GenBank/DDBJ databases">
        <authorList>
            <person name="Kurt Z."/>
        </authorList>
    </citation>
    <scope>NUCLEOTIDE SEQUENCE</scope>
</reference>
<protein>
    <submittedName>
        <fullName evidence="3">Hypothetical_protein</fullName>
    </submittedName>
</protein>
<evidence type="ECO:0000313" key="3">
    <source>
        <dbReference type="EMBL" id="CAL6070594.1"/>
    </source>
</evidence>
<comment type="caution">
    <text evidence="2">The sequence shown here is derived from an EMBL/GenBank/DDBJ whole genome shotgun (WGS) entry which is preliminary data.</text>
</comment>
<dbReference type="Proteomes" id="UP001642409">
    <property type="component" value="Unassembled WGS sequence"/>
</dbReference>
<accession>A0AA86Q454</accession>
<evidence type="ECO:0000313" key="1">
    <source>
        <dbReference type="EMBL" id="CAI9945933.1"/>
    </source>
</evidence>
<evidence type="ECO:0000313" key="5">
    <source>
        <dbReference type="Proteomes" id="UP001642409"/>
    </source>
</evidence>
<dbReference type="EMBL" id="CAXDID020000284">
    <property type="protein sequence ID" value="CAL6070594.1"/>
    <property type="molecule type" value="Genomic_DNA"/>
</dbReference>
<gene>
    <name evidence="1" type="ORF">HINF_LOCUS33578</name>
    <name evidence="2" type="ORF">HINF_LOCUS33580</name>
    <name evidence="3" type="ORF">HINF_LOCUS54611</name>
    <name evidence="4" type="ORF">HINF_LOCUS54613</name>
</gene>
<dbReference type="EMBL" id="CATOUU010000754">
    <property type="protein sequence ID" value="CAI9945933.1"/>
    <property type="molecule type" value="Genomic_DNA"/>
</dbReference>
<evidence type="ECO:0000313" key="2">
    <source>
        <dbReference type="EMBL" id="CAI9945935.1"/>
    </source>
</evidence>
<dbReference type="EMBL" id="CAXDID020000284">
    <property type="protein sequence ID" value="CAL6070596.1"/>
    <property type="molecule type" value="Genomic_DNA"/>
</dbReference>